<dbReference type="Gene3D" id="1.10.3720.10">
    <property type="entry name" value="MetI-like"/>
    <property type="match status" value="1"/>
</dbReference>
<evidence type="ECO:0000256" key="4">
    <source>
        <dbReference type="ARBA" id="ARBA00022692"/>
    </source>
</evidence>
<evidence type="ECO:0000313" key="11">
    <source>
        <dbReference type="Proteomes" id="UP001064971"/>
    </source>
</evidence>
<keyword evidence="2 7" id="KW-0813">Transport</keyword>
<dbReference type="RefSeq" id="WP_319993715.1">
    <property type="nucleotide sequence ID" value="NZ_AP026560.1"/>
</dbReference>
<evidence type="ECO:0000256" key="5">
    <source>
        <dbReference type="ARBA" id="ARBA00022989"/>
    </source>
</evidence>
<feature type="transmembrane region" description="Helical" evidence="7">
    <location>
        <begin position="124"/>
        <end position="144"/>
    </location>
</feature>
<keyword evidence="5 7" id="KW-1133">Transmembrane helix</keyword>
<evidence type="ECO:0000256" key="3">
    <source>
        <dbReference type="ARBA" id="ARBA00022475"/>
    </source>
</evidence>
<evidence type="ECO:0000259" key="9">
    <source>
        <dbReference type="PROSITE" id="PS50928"/>
    </source>
</evidence>
<keyword evidence="4 7" id="KW-0812">Transmembrane</keyword>
<dbReference type="EMBL" id="AP026560">
    <property type="protein sequence ID" value="BDP42621.1"/>
    <property type="molecule type" value="Genomic_DNA"/>
</dbReference>
<evidence type="ECO:0000256" key="8">
    <source>
        <dbReference type="SAM" id="MobiDB-lite"/>
    </source>
</evidence>
<feature type="transmembrane region" description="Helical" evidence="7">
    <location>
        <begin position="298"/>
        <end position="321"/>
    </location>
</feature>
<feature type="compositionally biased region" description="Low complexity" evidence="8">
    <location>
        <begin position="1"/>
        <end position="15"/>
    </location>
</feature>
<dbReference type="SUPFAM" id="SSF161098">
    <property type="entry name" value="MetI-like"/>
    <property type="match status" value="1"/>
</dbReference>
<feature type="transmembrane region" description="Helical" evidence="7">
    <location>
        <begin position="92"/>
        <end position="112"/>
    </location>
</feature>
<comment type="subcellular location">
    <subcellularLocation>
        <location evidence="1 7">Cell membrane</location>
        <topology evidence="1 7">Multi-pass membrane protein</topology>
    </subcellularLocation>
</comment>
<evidence type="ECO:0000256" key="2">
    <source>
        <dbReference type="ARBA" id="ARBA00022448"/>
    </source>
</evidence>
<dbReference type="Pfam" id="PF00528">
    <property type="entry name" value="BPD_transp_1"/>
    <property type="match status" value="1"/>
</dbReference>
<proteinExistence type="inferred from homology"/>
<evidence type="ECO:0000256" key="7">
    <source>
        <dbReference type="RuleBase" id="RU363032"/>
    </source>
</evidence>
<dbReference type="PANTHER" id="PTHR30193:SF44">
    <property type="entry name" value="LACTOSE TRANSPORT SYSTEM PERMEASE PROTEIN LACF"/>
    <property type="match status" value="1"/>
</dbReference>
<protein>
    <submittedName>
        <fullName evidence="10">Lactose ABC transporter permease</fullName>
    </submittedName>
</protein>
<evidence type="ECO:0000256" key="6">
    <source>
        <dbReference type="ARBA" id="ARBA00023136"/>
    </source>
</evidence>
<gene>
    <name evidence="10" type="ORF">DAETH_25900</name>
</gene>
<keyword evidence="6 7" id="KW-0472">Membrane</keyword>
<feature type="transmembrane region" description="Helical" evidence="7">
    <location>
        <begin position="245"/>
        <end position="261"/>
    </location>
</feature>
<keyword evidence="11" id="KW-1185">Reference proteome</keyword>
<feature type="region of interest" description="Disordered" evidence="8">
    <location>
        <begin position="1"/>
        <end position="21"/>
    </location>
</feature>
<dbReference type="CDD" id="cd06261">
    <property type="entry name" value="TM_PBP2"/>
    <property type="match status" value="1"/>
</dbReference>
<dbReference type="InterPro" id="IPR035906">
    <property type="entry name" value="MetI-like_sf"/>
</dbReference>
<name>A0ABN6RK19_9DEIO</name>
<reference evidence="10" key="1">
    <citation type="submission" date="2022-07" db="EMBL/GenBank/DDBJ databases">
        <title>Complete Genome Sequence of the Radioresistant Bacterium Deinococcus aetherius ST0316, Isolated from the Air Dust collected in Lower Stratosphere above Japan.</title>
        <authorList>
            <person name="Satoh K."/>
            <person name="Hagiwara K."/>
            <person name="Katsumata K."/>
            <person name="Kubo A."/>
            <person name="Yokobori S."/>
            <person name="Yamagishi A."/>
            <person name="Oono Y."/>
            <person name="Narumi I."/>
        </authorList>
    </citation>
    <scope>NUCLEOTIDE SEQUENCE</scope>
    <source>
        <strain evidence="10">ST0316</strain>
    </source>
</reference>
<evidence type="ECO:0000256" key="1">
    <source>
        <dbReference type="ARBA" id="ARBA00004651"/>
    </source>
</evidence>
<feature type="transmembrane region" description="Helical" evidence="7">
    <location>
        <begin position="186"/>
        <end position="210"/>
    </location>
</feature>
<feature type="domain" description="ABC transmembrane type-1" evidence="9">
    <location>
        <begin position="87"/>
        <end position="320"/>
    </location>
</feature>
<sequence>MRAPSSLAPAVSAPTRRPRPAPWRSAQARFALLMVAPGLLLFTVFGLYPLASTAYLSLTKYDLLSPPRWVGLENYRQLAQDPVFWTATRNSLLYLLVVPVLVLLPLVLAVLVNRPLRGVGLFRTAYYIPVITSSVVIGVMWKWMYASNGLLNSLLAGAGLEGWVKAALGFPRDHIAWLQGTADAPLLPLFALMLVTLWRYTGYYLVIYLAGLQSVSSEYYEAARIDGATAWQQFRWITVPLMRPYILFVTLLASISALQVFDEVVVMTGRPPEGGGPFRATTTLVYYLYEKAFGQALAIGYASAISLALAVLTLLFGVVYYRVVLRAGRDV</sequence>
<dbReference type="InterPro" id="IPR000515">
    <property type="entry name" value="MetI-like"/>
</dbReference>
<comment type="similarity">
    <text evidence="7">Belongs to the binding-protein-dependent transport system permease family.</text>
</comment>
<keyword evidence="3" id="KW-1003">Cell membrane</keyword>
<feature type="transmembrane region" description="Helical" evidence="7">
    <location>
        <begin position="30"/>
        <end position="51"/>
    </location>
</feature>
<organism evidence="10 11">
    <name type="scientific">Deinococcus aetherius</name>
    <dbReference type="NCBI Taxonomy" id="200252"/>
    <lineage>
        <taxon>Bacteria</taxon>
        <taxon>Thermotogati</taxon>
        <taxon>Deinococcota</taxon>
        <taxon>Deinococci</taxon>
        <taxon>Deinococcales</taxon>
        <taxon>Deinococcaceae</taxon>
        <taxon>Deinococcus</taxon>
    </lineage>
</organism>
<dbReference type="PANTHER" id="PTHR30193">
    <property type="entry name" value="ABC TRANSPORTER PERMEASE PROTEIN"/>
    <property type="match status" value="1"/>
</dbReference>
<evidence type="ECO:0000313" key="10">
    <source>
        <dbReference type="EMBL" id="BDP42621.1"/>
    </source>
</evidence>
<dbReference type="InterPro" id="IPR051393">
    <property type="entry name" value="ABC_transporter_permease"/>
</dbReference>
<dbReference type="Proteomes" id="UP001064971">
    <property type="component" value="Chromosome"/>
</dbReference>
<accession>A0ABN6RK19</accession>
<dbReference type="PROSITE" id="PS50928">
    <property type="entry name" value="ABC_TM1"/>
    <property type="match status" value="1"/>
</dbReference>